<evidence type="ECO:0000313" key="6">
    <source>
        <dbReference type="Proteomes" id="UP000290958"/>
    </source>
</evidence>
<dbReference type="Gene3D" id="3.40.50.2000">
    <property type="entry name" value="Glycogen Phosphorylase B"/>
    <property type="match status" value="2"/>
</dbReference>
<name>A0A4Q1KJL1_9SPHN</name>
<dbReference type="Proteomes" id="UP000290958">
    <property type="component" value="Unassembled WGS sequence"/>
</dbReference>
<evidence type="ECO:0000256" key="2">
    <source>
        <dbReference type="ARBA" id="ARBA00022676"/>
    </source>
</evidence>
<dbReference type="GO" id="GO:0016757">
    <property type="term" value="F:glycosyltransferase activity"/>
    <property type="evidence" value="ECO:0007669"/>
    <property type="project" value="UniProtKB-KW"/>
</dbReference>
<dbReference type="Pfam" id="PF13692">
    <property type="entry name" value="Glyco_trans_1_4"/>
    <property type="match status" value="1"/>
</dbReference>
<keyword evidence="3 5" id="KW-0808">Transferase</keyword>
<sequence>MAKIIIYVHDFRTSGVVKDSLMLAGHCAQSHEVTLVAGYGGGFLEEEARSGGYAVHVLHTGTPRAPSRLRAAPALRRWLKAQGKCVIVSMGNMGHATPYWASRGLPHVRKVYRISNEIKRADGLRGRMRTIWMRRLIADADCMPLVGAALSANPLFADALHRGVAIQMASGVDSASAQEMARAPAPHPWLEDTIPVVLGIGRLRPQKNFGLLIEAAGLLRRERNLRLVILGNGSAEEQASLQQRATDNGLAGSFLLAGETDNVFSWLSRAAAFALPSRWEGSSVALLEAMAVGTPVIASRLAGDAAEVLEHGRYGLVFDGESASALAAAIALQLSGDAVKPGARAEHYPPPWDRYRTLIEGVDP</sequence>
<evidence type="ECO:0000313" key="5">
    <source>
        <dbReference type="EMBL" id="RXR29877.1"/>
    </source>
</evidence>
<keyword evidence="6" id="KW-1185">Reference proteome</keyword>
<dbReference type="CDD" id="cd03811">
    <property type="entry name" value="GT4_GT28_WabH-like"/>
    <property type="match status" value="1"/>
</dbReference>
<dbReference type="AlphaFoldDB" id="A0A4Q1KJL1"/>
<evidence type="ECO:0000256" key="1">
    <source>
        <dbReference type="ARBA" id="ARBA00009481"/>
    </source>
</evidence>
<feature type="domain" description="Glycosyltransferase subfamily 4-like N-terminal" evidence="4">
    <location>
        <begin position="15"/>
        <end position="143"/>
    </location>
</feature>
<dbReference type="PANTHER" id="PTHR12526:SF640">
    <property type="entry name" value="COLANIC ACID BIOSYNTHESIS GLYCOSYLTRANSFERASE WCAL-RELATED"/>
    <property type="match status" value="1"/>
</dbReference>
<protein>
    <submittedName>
        <fullName evidence="5">Glycosyltransferase</fullName>
    </submittedName>
</protein>
<dbReference type="OrthoDB" id="9790710at2"/>
<evidence type="ECO:0000259" key="4">
    <source>
        <dbReference type="Pfam" id="PF13579"/>
    </source>
</evidence>
<comment type="caution">
    <text evidence="5">The sequence shown here is derived from an EMBL/GenBank/DDBJ whole genome shotgun (WGS) entry which is preliminary data.</text>
</comment>
<dbReference type="RefSeq" id="WP_129403414.1">
    <property type="nucleotide sequence ID" value="NZ_SBKP01000003.1"/>
</dbReference>
<keyword evidence="2" id="KW-0328">Glycosyltransferase</keyword>
<dbReference type="SUPFAM" id="SSF53756">
    <property type="entry name" value="UDP-Glycosyltransferase/glycogen phosphorylase"/>
    <property type="match status" value="1"/>
</dbReference>
<dbReference type="EMBL" id="SBKP01000003">
    <property type="protein sequence ID" value="RXR29877.1"/>
    <property type="molecule type" value="Genomic_DNA"/>
</dbReference>
<dbReference type="Pfam" id="PF13579">
    <property type="entry name" value="Glyco_trans_4_4"/>
    <property type="match status" value="1"/>
</dbReference>
<comment type="similarity">
    <text evidence="1">Belongs to the glycosyltransferase group 1 family. Glycosyltransferase 4 subfamily.</text>
</comment>
<organism evidence="5 6">
    <name type="scientific">Sphingobium fluviale</name>
    <dbReference type="NCBI Taxonomy" id="2506423"/>
    <lineage>
        <taxon>Bacteria</taxon>
        <taxon>Pseudomonadati</taxon>
        <taxon>Pseudomonadota</taxon>
        <taxon>Alphaproteobacteria</taxon>
        <taxon>Sphingomonadales</taxon>
        <taxon>Sphingomonadaceae</taxon>
        <taxon>Sphingobium</taxon>
    </lineage>
</organism>
<gene>
    <name evidence="5" type="ORF">EQG66_04895</name>
</gene>
<evidence type="ECO:0000256" key="3">
    <source>
        <dbReference type="ARBA" id="ARBA00022679"/>
    </source>
</evidence>
<accession>A0A4Q1KJL1</accession>
<dbReference type="InterPro" id="IPR028098">
    <property type="entry name" value="Glyco_trans_4-like_N"/>
</dbReference>
<dbReference type="PANTHER" id="PTHR12526">
    <property type="entry name" value="GLYCOSYLTRANSFERASE"/>
    <property type="match status" value="1"/>
</dbReference>
<reference evidence="6" key="1">
    <citation type="submission" date="2019-01" db="EMBL/GenBank/DDBJ databases">
        <title>Cytophagaceae bacterium strain CAR-16.</title>
        <authorList>
            <person name="Chen W.-M."/>
        </authorList>
    </citation>
    <scope>NUCLEOTIDE SEQUENCE [LARGE SCALE GENOMIC DNA]</scope>
    <source>
        <strain evidence="6">CHR27</strain>
    </source>
</reference>
<proteinExistence type="inferred from homology"/>